<dbReference type="AlphaFoldDB" id="A0A1X0P5D6"/>
<evidence type="ECO:0000313" key="4">
    <source>
        <dbReference type="Proteomes" id="UP000192257"/>
    </source>
</evidence>
<reference evidence="3 4" key="1">
    <citation type="submission" date="2017-03" db="EMBL/GenBank/DDBJ databases">
        <title>An alternative strategy for trypanosome survival in the mammalian bloodstream revealed through genome and transcriptome analysis of the ubiquitous bovine parasite Trypanosoma (Megatrypanum) theileri.</title>
        <authorList>
            <person name="Kelly S."/>
            <person name="Ivens A."/>
            <person name="Mott A."/>
            <person name="O'Neill E."/>
            <person name="Emms D."/>
            <person name="Macleod O."/>
            <person name="Voorheis P."/>
            <person name="Matthews J."/>
            <person name="Matthews K."/>
            <person name="Carrington M."/>
        </authorList>
    </citation>
    <scope>NUCLEOTIDE SEQUENCE [LARGE SCALE GENOMIC DNA]</scope>
    <source>
        <strain evidence="3">Edinburgh</strain>
    </source>
</reference>
<dbReference type="Gene3D" id="3.40.30.10">
    <property type="entry name" value="Glutaredoxin"/>
    <property type="match status" value="1"/>
</dbReference>
<dbReference type="OrthoDB" id="251209at2759"/>
<dbReference type="CDD" id="cd02947">
    <property type="entry name" value="TRX_family"/>
    <property type="match status" value="1"/>
</dbReference>
<feature type="region of interest" description="Disordered" evidence="1">
    <location>
        <begin position="141"/>
        <end position="160"/>
    </location>
</feature>
<dbReference type="SUPFAM" id="SSF52833">
    <property type="entry name" value="Thioredoxin-like"/>
    <property type="match status" value="1"/>
</dbReference>
<sequence>MPPKRRSSSKKKATPPPPPVILYATKKDEFESLVLQFRGSCLVAVVTPFCNRCSRTVMPFLEKLNAERPPLLATQNIVVITAGEESAELCRSLEVVSVPFFFAYSYGKKIHAFSGDNVEKALLIAKIAAQQAEVDAKEAAAENETRAAEEGNVEAAVAVQ</sequence>
<dbReference type="Pfam" id="PF00085">
    <property type="entry name" value="Thioredoxin"/>
    <property type="match status" value="1"/>
</dbReference>
<evidence type="ECO:0000313" key="3">
    <source>
        <dbReference type="EMBL" id="ORC92142.1"/>
    </source>
</evidence>
<name>A0A1X0P5D6_9TRYP</name>
<evidence type="ECO:0000256" key="1">
    <source>
        <dbReference type="SAM" id="MobiDB-lite"/>
    </source>
</evidence>
<feature type="domain" description="Thioredoxin" evidence="2">
    <location>
        <begin position="25"/>
        <end position="122"/>
    </location>
</feature>
<organism evidence="3 4">
    <name type="scientific">Trypanosoma theileri</name>
    <dbReference type="NCBI Taxonomy" id="67003"/>
    <lineage>
        <taxon>Eukaryota</taxon>
        <taxon>Discoba</taxon>
        <taxon>Euglenozoa</taxon>
        <taxon>Kinetoplastea</taxon>
        <taxon>Metakinetoplastina</taxon>
        <taxon>Trypanosomatida</taxon>
        <taxon>Trypanosomatidae</taxon>
        <taxon>Trypanosoma</taxon>
    </lineage>
</organism>
<dbReference type="RefSeq" id="XP_028886208.1">
    <property type="nucleotide sequence ID" value="XM_029022550.1"/>
</dbReference>
<proteinExistence type="predicted"/>
<gene>
    <name evidence="3" type="ORF">TM35_000043560</name>
</gene>
<accession>A0A1X0P5D6</accession>
<dbReference type="EMBL" id="NBCO01000004">
    <property type="protein sequence ID" value="ORC92142.1"/>
    <property type="molecule type" value="Genomic_DNA"/>
</dbReference>
<keyword evidence="4" id="KW-1185">Reference proteome</keyword>
<protein>
    <recommendedName>
        <fullName evidence="2">Thioredoxin domain-containing protein</fullName>
    </recommendedName>
</protein>
<dbReference type="VEuPathDB" id="TriTrypDB:TM35_000043560"/>
<dbReference type="Proteomes" id="UP000192257">
    <property type="component" value="Unassembled WGS sequence"/>
</dbReference>
<dbReference type="InterPro" id="IPR013766">
    <property type="entry name" value="Thioredoxin_domain"/>
</dbReference>
<dbReference type="GeneID" id="39982330"/>
<dbReference type="InterPro" id="IPR036249">
    <property type="entry name" value="Thioredoxin-like_sf"/>
</dbReference>
<evidence type="ECO:0000259" key="2">
    <source>
        <dbReference type="Pfam" id="PF00085"/>
    </source>
</evidence>
<comment type="caution">
    <text evidence="3">The sequence shown here is derived from an EMBL/GenBank/DDBJ whole genome shotgun (WGS) entry which is preliminary data.</text>
</comment>